<keyword evidence="7" id="KW-1185">Reference proteome</keyword>
<dbReference type="RefSeq" id="WP_135271726.1">
    <property type="nucleotide sequence ID" value="NZ_SRIB01000018.1"/>
</dbReference>
<dbReference type="FunFam" id="1.10.10.10:FF:000001">
    <property type="entry name" value="LysR family transcriptional regulator"/>
    <property type="match status" value="1"/>
</dbReference>
<reference evidence="6 7" key="1">
    <citation type="submission" date="2019-03" db="EMBL/GenBank/DDBJ databases">
        <title>Draft genome sequence data and analysis of a Fermenting Bacterium, Soehngenia longevitae strain 1933PT, isolated from petroleum reservoir in Azerbaijan.</title>
        <authorList>
            <person name="Grouzdev D.S."/>
            <person name="Bidzhieva S.K."/>
            <person name="Sokolova D.S."/>
            <person name="Tourova T.P."/>
            <person name="Poltaraus A.B."/>
            <person name="Nazina T.N."/>
        </authorList>
    </citation>
    <scope>NUCLEOTIDE SEQUENCE [LARGE SCALE GENOMIC DNA]</scope>
    <source>
        <strain evidence="6 7">1933P</strain>
    </source>
</reference>
<dbReference type="Pfam" id="PF00126">
    <property type="entry name" value="HTH_1"/>
    <property type="match status" value="1"/>
</dbReference>
<evidence type="ECO:0000313" key="6">
    <source>
        <dbReference type="EMBL" id="TFZ39175.1"/>
    </source>
</evidence>
<dbReference type="SUPFAM" id="SSF53850">
    <property type="entry name" value="Periplasmic binding protein-like II"/>
    <property type="match status" value="1"/>
</dbReference>
<dbReference type="Gene3D" id="1.10.10.10">
    <property type="entry name" value="Winged helix-like DNA-binding domain superfamily/Winged helix DNA-binding domain"/>
    <property type="match status" value="1"/>
</dbReference>
<dbReference type="AlphaFoldDB" id="A0A4Z0D1H6"/>
<evidence type="ECO:0000256" key="2">
    <source>
        <dbReference type="ARBA" id="ARBA00023015"/>
    </source>
</evidence>
<dbReference type="Proteomes" id="UP000298381">
    <property type="component" value="Unassembled WGS sequence"/>
</dbReference>
<evidence type="ECO:0000313" key="7">
    <source>
        <dbReference type="Proteomes" id="UP000298381"/>
    </source>
</evidence>
<dbReference type="InterPro" id="IPR005119">
    <property type="entry name" value="LysR_subst-bd"/>
</dbReference>
<dbReference type="InterPro" id="IPR047788">
    <property type="entry name" value="LysR-like_Sec_metab"/>
</dbReference>
<accession>A0A4Z0D1H6</accession>
<evidence type="ECO:0000259" key="5">
    <source>
        <dbReference type="PROSITE" id="PS50931"/>
    </source>
</evidence>
<dbReference type="PANTHER" id="PTHR30126">
    <property type="entry name" value="HTH-TYPE TRANSCRIPTIONAL REGULATOR"/>
    <property type="match status" value="1"/>
</dbReference>
<dbReference type="NCBIfam" id="NF040786">
    <property type="entry name" value="LysR_Sec_metab"/>
    <property type="match status" value="1"/>
</dbReference>
<comment type="caution">
    <text evidence="6">The sequence shown here is derived from an EMBL/GenBank/DDBJ whole genome shotgun (WGS) entry which is preliminary data.</text>
</comment>
<dbReference type="EMBL" id="SRIB01000018">
    <property type="protein sequence ID" value="TFZ39175.1"/>
    <property type="molecule type" value="Genomic_DNA"/>
</dbReference>
<name>A0A4Z0D1H6_9FIRM</name>
<proteinExistence type="inferred from homology"/>
<dbReference type="Gene3D" id="3.40.190.290">
    <property type="match status" value="1"/>
</dbReference>
<dbReference type="OrthoDB" id="119203at2"/>
<protein>
    <submittedName>
        <fullName evidence="6">LysR family transcriptional regulator</fullName>
    </submittedName>
</protein>
<feature type="domain" description="HTH lysR-type" evidence="5">
    <location>
        <begin position="1"/>
        <end position="58"/>
    </location>
</feature>
<keyword evidence="2" id="KW-0805">Transcription regulation</keyword>
<dbReference type="PRINTS" id="PR00039">
    <property type="entry name" value="HTHLYSR"/>
</dbReference>
<dbReference type="SUPFAM" id="SSF46785">
    <property type="entry name" value="Winged helix' DNA-binding domain"/>
    <property type="match status" value="1"/>
</dbReference>
<dbReference type="GO" id="GO:0000976">
    <property type="term" value="F:transcription cis-regulatory region binding"/>
    <property type="evidence" value="ECO:0007669"/>
    <property type="project" value="TreeGrafter"/>
</dbReference>
<keyword evidence="3" id="KW-0238">DNA-binding</keyword>
<organism evidence="6 7">
    <name type="scientific">Soehngenia longivitae</name>
    <dbReference type="NCBI Taxonomy" id="2562294"/>
    <lineage>
        <taxon>Bacteria</taxon>
        <taxon>Bacillati</taxon>
        <taxon>Bacillota</taxon>
        <taxon>Tissierellia</taxon>
        <taxon>Tissierellales</taxon>
        <taxon>Tissierellaceae</taxon>
        <taxon>Soehngenia</taxon>
    </lineage>
</organism>
<dbReference type="PROSITE" id="PS50931">
    <property type="entry name" value="HTH_LYSR"/>
    <property type="match status" value="1"/>
</dbReference>
<dbReference type="InterPro" id="IPR036390">
    <property type="entry name" value="WH_DNA-bd_sf"/>
</dbReference>
<keyword evidence="4" id="KW-0804">Transcription</keyword>
<comment type="similarity">
    <text evidence="1">Belongs to the LysR transcriptional regulatory family.</text>
</comment>
<gene>
    <name evidence="6" type="ORF">E4100_09045</name>
</gene>
<evidence type="ECO:0000256" key="4">
    <source>
        <dbReference type="ARBA" id="ARBA00023163"/>
    </source>
</evidence>
<dbReference type="InterPro" id="IPR000847">
    <property type="entry name" value="LysR_HTH_N"/>
</dbReference>
<evidence type="ECO:0000256" key="3">
    <source>
        <dbReference type="ARBA" id="ARBA00023125"/>
    </source>
</evidence>
<dbReference type="InterPro" id="IPR036388">
    <property type="entry name" value="WH-like_DNA-bd_sf"/>
</dbReference>
<evidence type="ECO:0000256" key="1">
    <source>
        <dbReference type="ARBA" id="ARBA00009437"/>
    </source>
</evidence>
<dbReference type="PANTHER" id="PTHR30126:SF64">
    <property type="entry name" value="HTH-TYPE TRANSCRIPTIONAL REGULATOR CITR"/>
    <property type="match status" value="1"/>
</dbReference>
<dbReference type="Pfam" id="PF03466">
    <property type="entry name" value="LysR_substrate"/>
    <property type="match status" value="1"/>
</dbReference>
<dbReference type="GO" id="GO:0003700">
    <property type="term" value="F:DNA-binding transcription factor activity"/>
    <property type="evidence" value="ECO:0007669"/>
    <property type="project" value="InterPro"/>
</dbReference>
<sequence>MDFRQLRTFIEVAKLKSFSKAAQKLFLTQPTVSSQILNLEEELGCRLFDRVGKNISLTQAGQIFYNNAIEIINTYDNLKFEIDEYNKSIVGTLDITCSSVPRKHFLPKVISEFSLQNKDVKYRISELDSMKVIDNIIDGYYDFGIVGNKYDVANISFIPLMNDELVLISPVSYGICSPTLDLNEIINYNFIIREKGSGTREIIEKALSSTPYNFDSLNVIAYLEDNETIKKFVECGLGLGFISKYEIDNNLNQTYRMHKINNLPLERFFYLASHKIRTLSPLSNKFIDFLLEKSIFY</sequence>